<comment type="similarity">
    <text evidence="2">Belongs to the CWC22 family.</text>
</comment>
<evidence type="ECO:0000256" key="2">
    <source>
        <dbReference type="ARBA" id="ARBA00006856"/>
    </source>
</evidence>
<dbReference type="SMART" id="SM00544">
    <property type="entry name" value="MA3"/>
    <property type="match status" value="1"/>
</dbReference>
<protein>
    <submittedName>
        <fullName evidence="6">Suppressor of glycerol defect</fullName>
    </submittedName>
</protein>
<feature type="region of interest" description="Disordered" evidence="4">
    <location>
        <begin position="154"/>
        <end position="193"/>
    </location>
</feature>
<proteinExistence type="inferred from homology"/>
<dbReference type="EMBL" id="CAJPDS010000025">
    <property type="protein sequence ID" value="CAF9920066.1"/>
    <property type="molecule type" value="Genomic_DNA"/>
</dbReference>
<feature type="compositionally biased region" description="Basic and acidic residues" evidence="4">
    <location>
        <begin position="179"/>
        <end position="193"/>
    </location>
</feature>
<dbReference type="InterPro" id="IPR003890">
    <property type="entry name" value="MIF4G-like_typ-3"/>
</dbReference>
<evidence type="ECO:0000256" key="3">
    <source>
        <dbReference type="ARBA" id="ARBA00023242"/>
    </source>
</evidence>
<dbReference type="GO" id="GO:0042274">
    <property type="term" value="P:ribosomal small subunit biogenesis"/>
    <property type="evidence" value="ECO:0007669"/>
    <property type="project" value="TreeGrafter"/>
</dbReference>
<dbReference type="GO" id="GO:0005730">
    <property type="term" value="C:nucleolus"/>
    <property type="evidence" value="ECO:0007669"/>
    <property type="project" value="UniProtKB-SubCell"/>
</dbReference>
<accession>A0A8H3F647</accession>
<reference evidence="6" key="1">
    <citation type="submission" date="2021-03" db="EMBL/GenBank/DDBJ databases">
        <authorList>
            <person name="Tagirdzhanova G."/>
        </authorList>
    </citation>
    <scope>NUCLEOTIDE SEQUENCE</scope>
</reference>
<dbReference type="OrthoDB" id="361797at2759"/>
<feature type="region of interest" description="Disordered" evidence="4">
    <location>
        <begin position="563"/>
        <end position="591"/>
    </location>
</feature>
<feature type="compositionally biased region" description="Low complexity" evidence="4">
    <location>
        <begin position="571"/>
        <end position="581"/>
    </location>
</feature>
<comment type="subcellular location">
    <subcellularLocation>
        <location evidence="1">Nucleus</location>
        <location evidence="1">Nucleolus</location>
    </subcellularLocation>
</comment>
<feature type="domain" description="MI" evidence="5">
    <location>
        <begin position="608"/>
        <end position="737"/>
    </location>
</feature>
<gene>
    <name evidence="6" type="primary">SGD1</name>
    <name evidence="6" type="ORF">HETSPECPRED_004153</name>
</gene>
<dbReference type="Pfam" id="PF02847">
    <property type="entry name" value="MA3"/>
    <property type="match status" value="1"/>
</dbReference>
<sequence length="836" mass="92640">MGQYGRKTATLSQNLLDKLGVQDSTHSRNSKRPQHQSRKEHRKATRIQKKTKASAPYSSSRWNQVSGGQSAGPQLPTRPSPPAARVDKATMPKSIMKTSKSINAFVADSADGSPPSVSPPPPLNVPRRVRDRLADDDAEIAALEKALGVKNTKKLPKSFGEDGLDILLEGSDPSSAEGRTAEPKRKRSEEEDWLRAKRLKATESGHSIAHWDRAREHNDSQLPVAEDFSEDSNIGSEEGSDAGSFEDLAEEASTPEPQRRVRENPYIAPAAGPDMKDQSKYIPPSKRSLGKGAGEDLSKLRRKMQGLLNRLSEANLLSLLKEIEDLYRESPRQDVTTTLIELLMGLLCDPTILQDTFVILHAGFIAALFKVVGPEFGAQILLRIHDEFSDTDLLKVQDEATGKKMSNLASLLAQLYNFKVVGSSLIYDLVRLLIEELSEKNAELLLRIVRNSGPQLRKDDTSSLKAINLLLQSAVVKAGSENVSVRTNFMVETIDSLANKGVKKGKAESLINSEHVSRMRTILGSLNERSLRAIEPLNIRLKDLRESGRRGKWWVVGASYRDDTDSREKSPVTQTVPSSSPADPLVPSTSGEEVDLHQLARQLGLNTDIRRSIFVTLMSGEDFETACDQLRRLPLNARQRLDIPRVLIRCSGAQEQYNPYYTLIARRLISREPKLKKAFQYSLWNLFAKLRQEGTDGEERVEAESLGPRGVTNHGIMFGTLIAEDGLPINVLKDLNFAYLSEELQHLAEVLLITVILCSQGSTETGRDERPLVQILLKAKDNPEMAQGLRYFLKKVVSRSDIAGSRGRQATVKWGCKVARHALKALPTTAVSERMG</sequence>
<dbReference type="SMART" id="SM00543">
    <property type="entry name" value="MIF4G"/>
    <property type="match status" value="1"/>
</dbReference>
<dbReference type="GO" id="GO:0003723">
    <property type="term" value="F:RNA binding"/>
    <property type="evidence" value="ECO:0007669"/>
    <property type="project" value="InterPro"/>
</dbReference>
<dbReference type="PROSITE" id="PS51366">
    <property type="entry name" value="MI"/>
    <property type="match status" value="1"/>
</dbReference>
<feature type="region of interest" description="Disordered" evidence="4">
    <location>
        <begin position="1"/>
        <end position="127"/>
    </location>
</feature>
<dbReference type="AlphaFoldDB" id="A0A8H3F647"/>
<keyword evidence="3" id="KW-0539">Nucleus</keyword>
<evidence type="ECO:0000256" key="1">
    <source>
        <dbReference type="ARBA" id="ARBA00004604"/>
    </source>
</evidence>
<feature type="compositionally biased region" description="Polar residues" evidence="4">
    <location>
        <begin position="56"/>
        <end position="72"/>
    </location>
</feature>
<evidence type="ECO:0000259" key="5">
    <source>
        <dbReference type="PROSITE" id="PS51366"/>
    </source>
</evidence>
<dbReference type="Gene3D" id="1.25.40.180">
    <property type="match status" value="1"/>
</dbReference>
<dbReference type="Pfam" id="PF02854">
    <property type="entry name" value="MIF4G"/>
    <property type="match status" value="1"/>
</dbReference>
<dbReference type="PANTHER" id="PTHR18034:SF4">
    <property type="entry name" value="NUCLEOLAR MIF4G DOMAIN-CONTAINING PROTEIN 1"/>
    <property type="match status" value="1"/>
</dbReference>
<dbReference type="SUPFAM" id="SSF48371">
    <property type="entry name" value="ARM repeat"/>
    <property type="match status" value="1"/>
</dbReference>
<dbReference type="InterPro" id="IPR050781">
    <property type="entry name" value="CWC22_splicing_factor"/>
</dbReference>
<comment type="caution">
    <text evidence="6">The sequence shown here is derived from an EMBL/GenBank/DDBJ whole genome shotgun (WGS) entry which is preliminary data.</text>
</comment>
<feature type="region of interest" description="Disordered" evidence="4">
    <location>
        <begin position="226"/>
        <end position="295"/>
    </location>
</feature>
<feature type="compositionally biased region" description="Basic residues" evidence="4">
    <location>
        <begin position="28"/>
        <end position="52"/>
    </location>
</feature>
<dbReference type="Proteomes" id="UP000664521">
    <property type="component" value="Unassembled WGS sequence"/>
</dbReference>
<evidence type="ECO:0000313" key="6">
    <source>
        <dbReference type="EMBL" id="CAF9920066.1"/>
    </source>
</evidence>
<evidence type="ECO:0000313" key="7">
    <source>
        <dbReference type="Proteomes" id="UP000664521"/>
    </source>
</evidence>
<evidence type="ECO:0000256" key="4">
    <source>
        <dbReference type="SAM" id="MobiDB-lite"/>
    </source>
</evidence>
<dbReference type="PANTHER" id="PTHR18034">
    <property type="entry name" value="CELL CYCLE CONTROL PROTEIN CWF22-RELATED"/>
    <property type="match status" value="1"/>
</dbReference>
<keyword evidence="7" id="KW-1185">Reference proteome</keyword>
<name>A0A8H3F647_9LECA</name>
<dbReference type="InterPro" id="IPR003891">
    <property type="entry name" value="Initiation_fac_eIF4g_MI"/>
</dbReference>
<organism evidence="6 7">
    <name type="scientific">Heterodermia speciosa</name>
    <dbReference type="NCBI Taxonomy" id="116794"/>
    <lineage>
        <taxon>Eukaryota</taxon>
        <taxon>Fungi</taxon>
        <taxon>Dikarya</taxon>
        <taxon>Ascomycota</taxon>
        <taxon>Pezizomycotina</taxon>
        <taxon>Lecanoromycetes</taxon>
        <taxon>OSLEUM clade</taxon>
        <taxon>Lecanoromycetidae</taxon>
        <taxon>Caliciales</taxon>
        <taxon>Physciaceae</taxon>
        <taxon>Heterodermia</taxon>
    </lineage>
</organism>
<dbReference type="InterPro" id="IPR016024">
    <property type="entry name" value="ARM-type_fold"/>
</dbReference>